<protein>
    <submittedName>
        <fullName evidence="2">Phosphotransferase</fullName>
    </submittedName>
</protein>
<evidence type="ECO:0000313" key="2">
    <source>
        <dbReference type="EMBL" id="QWC08665.1"/>
    </source>
</evidence>
<dbReference type="AlphaFoldDB" id="A0A975M2D1"/>
<keyword evidence="3" id="KW-1185">Reference proteome</keyword>
<dbReference type="InterPro" id="IPR011009">
    <property type="entry name" value="Kinase-like_dom_sf"/>
</dbReference>
<reference evidence="2 3" key="1">
    <citation type="submission" date="2021-05" db="EMBL/GenBank/DDBJ databases">
        <title>Novel species in genus Arthrobacter.</title>
        <authorList>
            <person name="Zhang G."/>
        </authorList>
    </citation>
    <scope>NUCLEOTIDE SEQUENCE [LARGE SCALE GENOMIC DNA]</scope>
    <source>
        <strain evidence="3">zg-ZUI227</strain>
    </source>
</reference>
<dbReference type="InterPro" id="IPR002575">
    <property type="entry name" value="Aminoglycoside_PTrfase"/>
</dbReference>
<dbReference type="EMBL" id="CP076022">
    <property type="protein sequence ID" value="QWC08665.1"/>
    <property type="molecule type" value="Genomic_DNA"/>
</dbReference>
<dbReference type="Proteomes" id="UP000676885">
    <property type="component" value="Chromosome"/>
</dbReference>
<dbReference type="Gene3D" id="3.90.1200.10">
    <property type="match status" value="1"/>
</dbReference>
<dbReference type="RefSeq" id="WP_210228752.1">
    <property type="nucleotide sequence ID" value="NZ_CP076022.1"/>
</dbReference>
<accession>A0A975M2D1</accession>
<organism evidence="2 3">
    <name type="scientific">Arthrobacter jiangjiafuii</name>
    <dbReference type="NCBI Taxonomy" id="2817475"/>
    <lineage>
        <taxon>Bacteria</taxon>
        <taxon>Bacillati</taxon>
        <taxon>Actinomycetota</taxon>
        <taxon>Actinomycetes</taxon>
        <taxon>Micrococcales</taxon>
        <taxon>Micrococcaceae</taxon>
        <taxon>Arthrobacter</taxon>
    </lineage>
</organism>
<gene>
    <name evidence="2" type="ORF">KKR91_08825</name>
</gene>
<feature type="domain" description="Aminoglycoside phosphotransferase" evidence="1">
    <location>
        <begin position="89"/>
        <end position="272"/>
    </location>
</feature>
<evidence type="ECO:0000313" key="3">
    <source>
        <dbReference type="Proteomes" id="UP000676885"/>
    </source>
</evidence>
<name>A0A975M2D1_9MICC</name>
<dbReference type="Pfam" id="PF01636">
    <property type="entry name" value="APH"/>
    <property type="match status" value="1"/>
</dbReference>
<evidence type="ECO:0000259" key="1">
    <source>
        <dbReference type="Pfam" id="PF01636"/>
    </source>
</evidence>
<sequence length="341" mass="36851">MLENNALEERAVPDYRMPVDYRTTALRRTWAELPALLQDRLTVHAGGRIVSVQLAGGGFTPGFAAVLEGDTGTRIFAKAAPASEAFIYPQYQREAQVVPLMPAGMPMPGLLAAEEVAVPGDSWELLVYEAVDGTMPGHPWTETDLQAVEASCVEAVSRMQGFPRQDSGAPIAQDLAGVPSQFRAVAEGGSAPWFLPALTRAEAAAFQQSLDLCPEALAGDTVLHGDLRPDNILLQAGRALFCDWNFLGTGAQWIDWVSVLPYASAGGLDADAWLRRSELTRDVPAPDIDAFLAGLLNYMIHWGSQPEVSSSPQLRAHGRHTARLVYDWAASRREAAHRPGV</sequence>
<dbReference type="KEGG" id="ajg:KKR91_08825"/>
<proteinExistence type="predicted"/>
<dbReference type="SUPFAM" id="SSF56112">
    <property type="entry name" value="Protein kinase-like (PK-like)"/>
    <property type="match status" value="1"/>
</dbReference>